<reference evidence="1" key="1">
    <citation type="submission" date="2019-05" db="EMBL/GenBank/DDBJ databases">
        <authorList>
            <person name="Naeem R."/>
            <person name="Antony C."/>
            <person name="Guan Q."/>
        </authorList>
    </citation>
    <scope>NUCLEOTIDE SEQUENCE</scope>
    <source>
        <strain evidence="1">2</strain>
    </source>
</reference>
<gene>
    <name evidence="1" type="ORF">BIN_B_03775</name>
</gene>
<dbReference type="AlphaFoldDB" id="A0A653EVR7"/>
<protein>
    <submittedName>
        <fullName evidence="1">Uncharacterized protein</fullName>
    </submittedName>
</protein>
<accession>A0A653EVR7</accession>
<organism evidence="1">
    <name type="scientific">Mycobacterium riyadhense</name>
    <dbReference type="NCBI Taxonomy" id="486698"/>
    <lineage>
        <taxon>Bacteria</taxon>
        <taxon>Bacillati</taxon>
        <taxon>Actinomycetota</taxon>
        <taxon>Actinomycetes</taxon>
        <taxon>Mycobacteriales</taxon>
        <taxon>Mycobacteriaceae</taxon>
        <taxon>Mycobacterium</taxon>
    </lineage>
</organism>
<proteinExistence type="predicted"/>
<sequence>MHPTSVGAVYATYISGPSVQTCVTRKGVAFFHVSISLWCNMVRSISAVN</sequence>
<dbReference type="EMBL" id="LR589109">
    <property type="protein sequence ID" value="VTP00856.1"/>
    <property type="molecule type" value="Genomic_DNA"/>
</dbReference>
<name>A0A653EVR7_9MYCO</name>
<evidence type="ECO:0000313" key="1">
    <source>
        <dbReference type="EMBL" id="VTP00856.1"/>
    </source>
</evidence>